<dbReference type="AlphaFoldDB" id="A0AAV7V4V1"/>
<sequence length="99" mass="11331">MDSSFTEDYDVSHIVPIESLTKAELGELCRERGLTVSKRSTKQELQDSFVDFEEARWKEEQAAKGQRCDGPEKDVEEGEKNYLAVAPEEKREPQRVSPL</sequence>
<dbReference type="EMBL" id="JANPWB010000004">
    <property type="protein sequence ID" value="KAJ1195811.1"/>
    <property type="molecule type" value="Genomic_DNA"/>
</dbReference>
<keyword evidence="3" id="KW-1185">Reference proteome</keyword>
<dbReference type="Proteomes" id="UP001066276">
    <property type="component" value="Chromosome 2_2"/>
</dbReference>
<organism evidence="2 3">
    <name type="scientific">Pleurodeles waltl</name>
    <name type="common">Iberian ribbed newt</name>
    <dbReference type="NCBI Taxonomy" id="8319"/>
    <lineage>
        <taxon>Eukaryota</taxon>
        <taxon>Metazoa</taxon>
        <taxon>Chordata</taxon>
        <taxon>Craniata</taxon>
        <taxon>Vertebrata</taxon>
        <taxon>Euteleostomi</taxon>
        <taxon>Amphibia</taxon>
        <taxon>Batrachia</taxon>
        <taxon>Caudata</taxon>
        <taxon>Salamandroidea</taxon>
        <taxon>Salamandridae</taxon>
        <taxon>Pleurodelinae</taxon>
        <taxon>Pleurodeles</taxon>
    </lineage>
</organism>
<evidence type="ECO:0000256" key="1">
    <source>
        <dbReference type="SAM" id="MobiDB-lite"/>
    </source>
</evidence>
<gene>
    <name evidence="2" type="ORF">NDU88_005079</name>
</gene>
<name>A0AAV7V4V1_PLEWA</name>
<evidence type="ECO:0000313" key="2">
    <source>
        <dbReference type="EMBL" id="KAJ1195811.1"/>
    </source>
</evidence>
<proteinExistence type="predicted"/>
<feature type="region of interest" description="Disordered" evidence="1">
    <location>
        <begin position="60"/>
        <end position="99"/>
    </location>
</feature>
<reference evidence="2" key="1">
    <citation type="journal article" date="2022" name="bioRxiv">
        <title>Sequencing and chromosome-scale assembly of the giantPleurodeles waltlgenome.</title>
        <authorList>
            <person name="Brown T."/>
            <person name="Elewa A."/>
            <person name="Iarovenko S."/>
            <person name="Subramanian E."/>
            <person name="Araus A.J."/>
            <person name="Petzold A."/>
            <person name="Susuki M."/>
            <person name="Suzuki K.-i.T."/>
            <person name="Hayashi T."/>
            <person name="Toyoda A."/>
            <person name="Oliveira C."/>
            <person name="Osipova E."/>
            <person name="Leigh N.D."/>
            <person name="Simon A."/>
            <person name="Yun M.H."/>
        </authorList>
    </citation>
    <scope>NUCLEOTIDE SEQUENCE</scope>
    <source>
        <strain evidence="2">20211129_DDA</strain>
        <tissue evidence="2">Liver</tissue>
    </source>
</reference>
<feature type="compositionally biased region" description="Basic and acidic residues" evidence="1">
    <location>
        <begin position="87"/>
        <end position="99"/>
    </location>
</feature>
<protein>
    <recommendedName>
        <fullName evidence="4">SAP domain-containing protein</fullName>
    </recommendedName>
</protein>
<accession>A0AAV7V4V1</accession>
<feature type="compositionally biased region" description="Basic and acidic residues" evidence="1">
    <location>
        <begin position="60"/>
        <end position="73"/>
    </location>
</feature>
<evidence type="ECO:0008006" key="4">
    <source>
        <dbReference type="Google" id="ProtNLM"/>
    </source>
</evidence>
<evidence type="ECO:0000313" key="3">
    <source>
        <dbReference type="Proteomes" id="UP001066276"/>
    </source>
</evidence>
<comment type="caution">
    <text evidence="2">The sequence shown here is derived from an EMBL/GenBank/DDBJ whole genome shotgun (WGS) entry which is preliminary data.</text>
</comment>